<keyword evidence="2" id="KW-1185">Reference proteome</keyword>
<name>W4MB86_9BACT</name>
<proteinExistence type="predicted"/>
<evidence type="ECO:0000313" key="2">
    <source>
        <dbReference type="Proteomes" id="UP000019140"/>
    </source>
</evidence>
<evidence type="ECO:0008006" key="3">
    <source>
        <dbReference type="Google" id="ProtNLM"/>
    </source>
</evidence>
<dbReference type="EMBL" id="AZHX01000516">
    <property type="protein sequence ID" value="ETX07161.1"/>
    <property type="molecule type" value="Genomic_DNA"/>
</dbReference>
<accession>W4MB86</accession>
<dbReference type="InterPro" id="IPR011051">
    <property type="entry name" value="RmlC_Cupin_sf"/>
</dbReference>
<gene>
    <name evidence="1" type="ORF">ETSY2_12835</name>
</gene>
<reference evidence="1 2" key="1">
    <citation type="journal article" date="2014" name="Nature">
        <title>An environmental bacterial taxon with a large and distinct metabolic repertoire.</title>
        <authorList>
            <person name="Wilson M.C."/>
            <person name="Mori T."/>
            <person name="Ruckert C."/>
            <person name="Uria A.R."/>
            <person name="Helf M.J."/>
            <person name="Takada K."/>
            <person name="Gernert C."/>
            <person name="Steffens U.A."/>
            <person name="Heycke N."/>
            <person name="Schmitt S."/>
            <person name="Rinke C."/>
            <person name="Helfrich E.J."/>
            <person name="Brachmann A.O."/>
            <person name="Gurgui C."/>
            <person name="Wakimoto T."/>
            <person name="Kracht M."/>
            <person name="Crusemann M."/>
            <person name="Hentschel U."/>
            <person name="Abe I."/>
            <person name="Matsunaga S."/>
            <person name="Kalinowski J."/>
            <person name="Takeyama H."/>
            <person name="Piel J."/>
        </authorList>
    </citation>
    <scope>NUCLEOTIDE SEQUENCE [LARGE SCALE GENOMIC DNA]</scope>
    <source>
        <strain evidence="2">TSY2</strain>
    </source>
</reference>
<dbReference type="InterPro" id="IPR014710">
    <property type="entry name" value="RmlC-like_jellyroll"/>
</dbReference>
<dbReference type="SUPFAM" id="SSF51182">
    <property type="entry name" value="RmlC-like cupins"/>
    <property type="match status" value="1"/>
</dbReference>
<organism evidence="1 2">
    <name type="scientific">Candidatus Entotheonella gemina</name>
    <dbReference type="NCBI Taxonomy" id="1429439"/>
    <lineage>
        <taxon>Bacteria</taxon>
        <taxon>Pseudomonadati</taxon>
        <taxon>Nitrospinota/Tectimicrobiota group</taxon>
        <taxon>Candidatus Tectimicrobiota</taxon>
        <taxon>Candidatus Entotheonellia</taxon>
        <taxon>Candidatus Entotheonellales</taxon>
        <taxon>Candidatus Entotheonellaceae</taxon>
        <taxon>Candidatus Entotheonella</taxon>
    </lineage>
</organism>
<comment type="caution">
    <text evidence="1">The sequence shown here is derived from an EMBL/GenBank/DDBJ whole genome shotgun (WGS) entry which is preliminary data.</text>
</comment>
<dbReference type="CDD" id="cd02230">
    <property type="entry name" value="cupin_HP0902-like"/>
    <property type="match status" value="1"/>
</dbReference>
<sequence>MKKTGRNALTLARGNDLTVVLMALKDQAMLHEHTAPGPITVTVLSGHVEFSTATESEPLRLRIGDAAVCAAHLPHWVKALEDSAFLLMIGGRAE</sequence>
<dbReference type="Proteomes" id="UP000019140">
    <property type="component" value="Unassembled WGS sequence"/>
</dbReference>
<dbReference type="AlphaFoldDB" id="W4MB86"/>
<protein>
    <recommendedName>
        <fullName evidence="3">Cupin 2 conserved barrel domain-containing protein</fullName>
    </recommendedName>
</protein>
<dbReference type="HOGENOM" id="CLU_141675_1_0_7"/>
<dbReference type="Gene3D" id="2.60.120.10">
    <property type="entry name" value="Jelly Rolls"/>
    <property type="match status" value="1"/>
</dbReference>
<evidence type="ECO:0000313" key="1">
    <source>
        <dbReference type="EMBL" id="ETX07161.1"/>
    </source>
</evidence>